<dbReference type="PANTHER" id="PTHR12121:SF37">
    <property type="entry name" value="2',5'-PHOSPHODIESTERASE 12"/>
    <property type="match status" value="1"/>
</dbReference>
<keyword evidence="3" id="KW-1185">Reference proteome</keyword>
<proteinExistence type="predicted"/>
<dbReference type="InterPro" id="IPR036691">
    <property type="entry name" value="Endo/exonu/phosph_ase_sf"/>
</dbReference>
<feature type="domain" description="2',5'-phosphodiesterase 12-like N-terminal" evidence="1">
    <location>
        <begin position="15"/>
        <end position="107"/>
    </location>
</feature>
<dbReference type="InterPro" id="IPR017964">
    <property type="entry name" value="DNA-dir_DNA_pol_B_CS"/>
</dbReference>
<accession>A0ABQ9FX26</accession>
<reference evidence="2 3" key="1">
    <citation type="submission" date="2022-12" db="EMBL/GenBank/DDBJ databases">
        <title>Chromosome-level genome of Tegillarca granosa.</title>
        <authorList>
            <person name="Kim J."/>
        </authorList>
    </citation>
    <scope>NUCLEOTIDE SEQUENCE [LARGE SCALE GENOMIC DNA]</scope>
    <source>
        <strain evidence="2">Teg-2019</strain>
        <tissue evidence="2">Adductor muscle</tissue>
    </source>
</reference>
<gene>
    <name evidence="2" type="ORF">KUTeg_002417</name>
</gene>
<evidence type="ECO:0000313" key="2">
    <source>
        <dbReference type="EMBL" id="KAJ8320830.1"/>
    </source>
</evidence>
<dbReference type="EMBL" id="JARBDR010000141">
    <property type="protein sequence ID" value="KAJ8320830.1"/>
    <property type="molecule type" value="Genomic_DNA"/>
</dbReference>
<dbReference type="InterPro" id="IPR050410">
    <property type="entry name" value="CCR4/nocturin_mRNA_transcr"/>
</dbReference>
<dbReference type="PANTHER" id="PTHR12121">
    <property type="entry name" value="CARBON CATABOLITE REPRESSOR PROTEIN 4"/>
    <property type="match status" value="1"/>
</dbReference>
<dbReference type="Proteomes" id="UP001217089">
    <property type="component" value="Unassembled WGS sequence"/>
</dbReference>
<dbReference type="PROSITE" id="PS00116">
    <property type="entry name" value="DNA_POLYMERASE_B"/>
    <property type="match status" value="1"/>
</dbReference>
<evidence type="ECO:0000313" key="3">
    <source>
        <dbReference type="Proteomes" id="UP001217089"/>
    </source>
</evidence>
<dbReference type="Pfam" id="PF21171">
    <property type="entry name" value="PDE12-like_N"/>
    <property type="match status" value="1"/>
</dbReference>
<comment type="caution">
    <text evidence="2">The sequence shown here is derived from an EMBL/GenBank/DDBJ whole genome shotgun (WGS) entry which is preliminary data.</text>
</comment>
<name>A0ABQ9FX26_TEGGR</name>
<sequence length="397" mass="45708">MYINDAAITVEINVPVVNSIRLPKNIIEGFMIFPKINSEFTDLNDSLFKWYRLPSKGSKNENYEEISQSLNYQPTNSDLGYFLKLSCIPKQNERCGIEYTVESLNQVTAGPGFCPFEKRHLFTKENTEKNCRRFVTYNILADFYSDSDFSREQLFPHCPPYALSMDYRKYLLLKELTVISPKLKPLSGLVTENNITLSEMLQEDNLSYSDILKKLLRIKFYGKTVILESVENPRKKLCVGNTHFYFHQSGSNIRLIQCLVCIRHLENILKQYKAKGEELSFIFAGDLNSAPFKSVNTYLTTGTVGADAPEWSEIEDKKLEGMEFKHSLKLKSACGYPEYSNYDYIYIDTDSIEVKSVVPNPDHEDVVLHTALPNVVFPSDHIAQICDLKWKNNSQYF</sequence>
<dbReference type="InterPro" id="IPR048821">
    <property type="entry name" value="PDE12-like_N"/>
</dbReference>
<organism evidence="2 3">
    <name type="scientific">Tegillarca granosa</name>
    <name type="common">Malaysian cockle</name>
    <name type="synonym">Anadara granosa</name>
    <dbReference type="NCBI Taxonomy" id="220873"/>
    <lineage>
        <taxon>Eukaryota</taxon>
        <taxon>Metazoa</taxon>
        <taxon>Spiralia</taxon>
        <taxon>Lophotrochozoa</taxon>
        <taxon>Mollusca</taxon>
        <taxon>Bivalvia</taxon>
        <taxon>Autobranchia</taxon>
        <taxon>Pteriomorphia</taxon>
        <taxon>Arcoida</taxon>
        <taxon>Arcoidea</taxon>
        <taxon>Arcidae</taxon>
        <taxon>Tegillarca</taxon>
    </lineage>
</organism>
<protein>
    <recommendedName>
        <fullName evidence="1">2',5'-phosphodiesterase 12-like N-terminal domain-containing protein</fullName>
    </recommendedName>
</protein>
<dbReference type="SUPFAM" id="SSF56219">
    <property type="entry name" value="DNase I-like"/>
    <property type="match status" value="1"/>
</dbReference>
<dbReference type="Gene3D" id="3.60.10.10">
    <property type="entry name" value="Endonuclease/exonuclease/phosphatase"/>
    <property type="match status" value="2"/>
</dbReference>
<evidence type="ECO:0000259" key="1">
    <source>
        <dbReference type="Pfam" id="PF21171"/>
    </source>
</evidence>